<dbReference type="OrthoDB" id="9805416at2"/>
<dbReference type="Gene3D" id="3.40.50.720">
    <property type="entry name" value="NAD(P)-binding Rossmann-like Domain"/>
    <property type="match status" value="2"/>
</dbReference>
<dbReference type="PANTHER" id="PTHR43026">
    <property type="entry name" value="2-HYDROXYACID DEHYDROGENASE HOMOLOG 1-RELATED"/>
    <property type="match status" value="1"/>
</dbReference>
<sequence>MKITAYEVRPDEEPVIRNLCDKYGIDVVITRANLDENTVNLAEGSDGITTLGQSTYSNEVLDELKKMGVQVLASRCVGYNHMNVEYARELGFKLCNGSYAPNGVAEYSVMAILMCMRHQKKALYNTNDNDFTLKGKMGRELRSLTVGILGAGKIGKTVIKILSGFGCKILAYDVVQDDEVKEYATYVDMDTIYKECDVITIHMPLLPATTGMINKDAISKMKDGVIIINNARGELLDVDAIIEGVESEKIGALFCDAFPGETGIIHIPHNTDIIRTEGMPYFKLKYLRSFVNVYHTPHMAFFTEEAAASMAACGVDSIYEIMTEGKSSHEIPC</sequence>
<organism evidence="7 8">
    <name type="scientific">Mogibacterium pumilum</name>
    <dbReference type="NCBI Taxonomy" id="86332"/>
    <lineage>
        <taxon>Bacteria</taxon>
        <taxon>Bacillati</taxon>
        <taxon>Bacillota</taxon>
        <taxon>Clostridia</taxon>
        <taxon>Peptostreptococcales</taxon>
        <taxon>Anaerovoracaceae</taxon>
        <taxon>Mogibacterium</taxon>
    </lineage>
</organism>
<dbReference type="Pfam" id="PF00389">
    <property type="entry name" value="2-Hacid_dh"/>
    <property type="match status" value="1"/>
</dbReference>
<dbReference type="Proteomes" id="UP000214689">
    <property type="component" value="Chromosome"/>
</dbReference>
<dbReference type="InterPro" id="IPR058205">
    <property type="entry name" value="D-LDH-like"/>
</dbReference>
<keyword evidence="2 4" id="KW-0560">Oxidoreductase</keyword>
<dbReference type="InterPro" id="IPR029752">
    <property type="entry name" value="D-isomer_DH_CS1"/>
</dbReference>
<evidence type="ECO:0000256" key="2">
    <source>
        <dbReference type="ARBA" id="ARBA00023002"/>
    </source>
</evidence>
<evidence type="ECO:0000313" key="8">
    <source>
        <dbReference type="Proteomes" id="UP000214689"/>
    </source>
</evidence>
<dbReference type="InterPro" id="IPR006140">
    <property type="entry name" value="D-isomer_DH_NAD-bd"/>
</dbReference>
<name>A0A223AS90_9FIRM</name>
<feature type="domain" description="D-isomer specific 2-hydroxyacid dehydrogenase NAD-binding" evidence="6">
    <location>
        <begin position="109"/>
        <end position="300"/>
    </location>
</feature>
<dbReference type="Pfam" id="PF02826">
    <property type="entry name" value="2-Hacid_dh_C"/>
    <property type="match status" value="1"/>
</dbReference>
<dbReference type="InterPro" id="IPR006139">
    <property type="entry name" value="D-isomer_2_OHA_DH_cat_dom"/>
</dbReference>
<dbReference type="InterPro" id="IPR029753">
    <property type="entry name" value="D-isomer_DH_CS"/>
</dbReference>
<evidence type="ECO:0000256" key="1">
    <source>
        <dbReference type="ARBA" id="ARBA00005854"/>
    </source>
</evidence>
<evidence type="ECO:0000259" key="6">
    <source>
        <dbReference type="Pfam" id="PF02826"/>
    </source>
</evidence>
<evidence type="ECO:0000259" key="5">
    <source>
        <dbReference type="Pfam" id="PF00389"/>
    </source>
</evidence>
<reference evidence="8" key="1">
    <citation type="submission" date="2016-05" db="EMBL/GenBank/DDBJ databases">
        <authorList>
            <person name="Holder M.E."/>
            <person name="Ajami N.J."/>
            <person name="Petrosino J.F."/>
        </authorList>
    </citation>
    <scope>NUCLEOTIDE SEQUENCE [LARGE SCALE GENOMIC DNA]</scope>
    <source>
        <strain evidence="8">ATCC 700696</strain>
    </source>
</reference>
<evidence type="ECO:0000313" key="7">
    <source>
        <dbReference type="EMBL" id="ASS37830.1"/>
    </source>
</evidence>
<dbReference type="GO" id="GO:0051287">
    <property type="term" value="F:NAD binding"/>
    <property type="evidence" value="ECO:0007669"/>
    <property type="project" value="InterPro"/>
</dbReference>
<dbReference type="PANTHER" id="PTHR43026:SF1">
    <property type="entry name" value="2-HYDROXYACID DEHYDROGENASE HOMOLOG 1-RELATED"/>
    <property type="match status" value="1"/>
</dbReference>
<keyword evidence="3" id="KW-0520">NAD</keyword>
<dbReference type="RefSeq" id="WP_094234060.1">
    <property type="nucleotide sequence ID" value="NZ_CP016199.1"/>
</dbReference>
<feature type="domain" description="D-isomer specific 2-hydroxyacid dehydrogenase catalytic" evidence="5">
    <location>
        <begin position="9"/>
        <end position="330"/>
    </location>
</feature>
<dbReference type="GO" id="GO:0008720">
    <property type="term" value="F:D-lactate dehydrogenase (NAD+) activity"/>
    <property type="evidence" value="ECO:0007669"/>
    <property type="project" value="TreeGrafter"/>
</dbReference>
<dbReference type="PROSITE" id="PS00065">
    <property type="entry name" value="D_2_HYDROXYACID_DH_1"/>
    <property type="match status" value="1"/>
</dbReference>
<dbReference type="SUPFAM" id="SSF52283">
    <property type="entry name" value="Formate/glycerate dehydrogenase catalytic domain-like"/>
    <property type="match status" value="1"/>
</dbReference>
<gene>
    <name evidence="7" type="ORF">AXF17_04780</name>
</gene>
<dbReference type="PROSITE" id="PS00670">
    <property type="entry name" value="D_2_HYDROXYACID_DH_2"/>
    <property type="match status" value="1"/>
</dbReference>
<dbReference type="AlphaFoldDB" id="A0A223AS90"/>
<accession>A0A223AS90</accession>
<keyword evidence="8" id="KW-1185">Reference proteome</keyword>
<evidence type="ECO:0000256" key="3">
    <source>
        <dbReference type="ARBA" id="ARBA00023027"/>
    </source>
</evidence>
<dbReference type="InterPro" id="IPR036291">
    <property type="entry name" value="NAD(P)-bd_dom_sf"/>
</dbReference>
<dbReference type="SUPFAM" id="SSF51735">
    <property type="entry name" value="NAD(P)-binding Rossmann-fold domains"/>
    <property type="match status" value="1"/>
</dbReference>
<evidence type="ECO:0000256" key="4">
    <source>
        <dbReference type="RuleBase" id="RU003719"/>
    </source>
</evidence>
<dbReference type="PROSITE" id="PS00671">
    <property type="entry name" value="D_2_HYDROXYACID_DH_3"/>
    <property type="match status" value="1"/>
</dbReference>
<protein>
    <recommendedName>
        <fullName evidence="9">Lactate dehydrogenase</fullName>
    </recommendedName>
</protein>
<dbReference type="EMBL" id="CP016199">
    <property type="protein sequence ID" value="ASS37830.1"/>
    <property type="molecule type" value="Genomic_DNA"/>
</dbReference>
<proteinExistence type="inferred from homology"/>
<evidence type="ECO:0008006" key="9">
    <source>
        <dbReference type="Google" id="ProtNLM"/>
    </source>
</evidence>
<comment type="similarity">
    <text evidence="1 4">Belongs to the D-isomer specific 2-hydroxyacid dehydrogenase family.</text>
</comment>